<name>A0A5C3PMT6_9APHY</name>
<feature type="compositionally biased region" description="Polar residues" evidence="1">
    <location>
        <begin position="189"/>
        <end position="198"/>
    </location>
</feature>
<feature type="compositionally biased region" description="Low complexity" evidence="1">
    <location>
        <begin position="59"/>
        <end position="71"/>
    </location>
</feature>
<feature type="region of interest" description="Disordered" evidence="1">
    <location>
        <begin position="39"/>
        <end position="95"/>
    </location>
</feature>
<sequence>MHAHRVAGAARPGTGGTAVVCRRGCVPFGRILFPAMPTHACRPTTPPPTRPRTGCIWVSKKTGSGSGSPPGARRCESVSAFPPPGSQDPSSRRQGLAASATEACMYVSFRESGTGARASATARPGSHAAYCLCVSDNGRTADVHRDKISPPRKPGPKYFGTLVMDVQWRRDSVFSIQYSGPGPGPNACQRLSDSTGGSTLRPHVVSPGSRRSQLHDIVTRIPRAASSPFLSSQQHEAQAGDGIAPSQARHCQNRGPHSHLRMRSRARPLRALPRPPDVFPAWSSNPRSSTRIRNMGMSWTSRGCDTSSSDTHQFQASFPCFGSRKGSAYKGVAYDSEFANFKSVCPVGRDVRTGGALPIHPRNMESKFRSKCLRPHPSALLGQLVTGERPTVRLSARETAAFALTYVRACM</sequence>
<protein>
    <submittedName>
        <fullName evidence="2">Uncharacterized protein</fullName>
    </submittedName>
</protein>
<dbReference type="Proteomes" id="UP000308197">
    <property type="component" value="Unassembled WGS sequence"/>
</dbReference>
<feature type="region of interest" description="Disordered" evidence="1">
    <location>
        <begin position="179"/>
        <end position="212"/>
    </location>
</feature>
<evidence type="ECO:0000256" key="1">
    <source>
        <dbReference type="SAM" id="MobiDB-lite"/>
    </source>
</evidence>
<dbReference type="InParanoid" id="A0A5C3PMT6"/>
<keyword evidence="3" id="KW-1185">Reference proteome</keyword>
<accession>A0A5C3PMT6</accession>
<organism evidence="2 3">
    <name type="scientific">Polyporus arcularius HHB13444</name>
    <dbReference type="NCBI Taxonomy" id="1314778"/>
    <lineage>
        <taxon>Eukaryota</taxon>
        <taxon>Fungi</taxon>
        <taxon>Dikarya</taxon>
        <taxon>Basidiomycota</taxon>
        <taxon>Agaricomycotina</taxon>
        <taxon>Agaricomycetes</taxon>
        <taxon>Polyporales</taxon>
        <taxon>Polyporaceae</taxon>
        <taxon>Polyporus</taxon>
    </lineage>
</organism>
<proteinExistence type="predicted"/>
<dbReference type="EMBL" id="ML211035">
    <property type="protein sequence ID" value="TFK90836.1"/>
    <property type="molecule type" value="Genomic_DNA"/>
</dbReference>
<gene>
    <name evidence="2" type="ORF">K466DRAFT_363330</name>
</gene>
<reference evidence="2 3" key="1">
    <citation type="journal article" date="2019" name="Nat. Ecol. Evol.">
        <title>Megaphylogeny resolves global patterns of mushroom evolution.</title>
        <authorList>
            <person name="Varga T."/>
            <person name="Krizsan K."/>
            <person name="Foldi C."/>
            <person name="Dima B."/>
            <person name="Sanchez-Garcia M."/>
            <person name="Sanchez-Ramirez S."/>
            <person name="Szollosi G.J."/>
            <person name="Szarkandi J.G."/>
            <person name="Papp V."/>
            <person name="Albert L."/>
            <person name="Andreopoulos W."/>
            <person name="Angelini C."/>
            <person name="Antonin V."/>
            <person name="Barry K.W."/>
            <person name="Bougher N.L."/>
            <person name="Buchanan P."/>
            <person name="Buyck B."/>
            <person name="Bense V."/>
            <person name="Catcheside P."/>
            <person name="Chovatia M."/>
            <person name="Cooper J."/>
            <person name="Damon W."/>
            <person name="Desjardin D."/>
            <person name="Finy P."/>
            <person name="Geml J."/>
            <person name="Haridas S."/>
            <person name="Hughes K."/>
            <person name="Justo A."/>
            <person name="Karasinski D."/>
            <person name="Kautmanova I."/>
            <person name="Kiss B."/>
            <person name="Kocsube S."/>
            <person name="Kotiranta H."/>
            <person name="LaButti K.M."/>
            <person name="Lechner B.E."/>
            <person name="Liimatainen K."/>
            <person name="Lipzen A."/>
            <person name="Lukacs Z."/>
            <person name="Mihaltcheva S."/>
            <person name="Morgado L.N."/>
            <person name="Niskanen T."/>
            <person name="Noordeloos M.E."/>
            <person name="Ohm R.A."/>
            <person name="Ortiz-Santana B."/>
            <person name="Ovrebo C."/>
            <person name="Racz N."/>
            <person name="Riley R."/>
            <person name="Savchenko A."/>
            <person name="Shiryaev A."/>
            <person name="Soop K."/>
            <person name="Spirin V."/>
            <person name="Szebenyi C."/>
            <person name="Tomsovsky M."/>
            <person name="Tulloss R.E."/>
            <person name="Uehling J."/>
            <person name="Grigoriev I.V."/>
            <person name="Vagvolgyi C."/>
            <person name="Papp T."/>
            <person name="Martin F.M."/>
            <person name="Miettinen O."/>
            <person name="Hibbett D.S."/>
            <person name="Nagy L.G."/>
        </authorList>
    </citation>
    <scope>NUCLEOTIDE SEQUENCE [LARGE SCALE GENOMIC DNA]</scope>
    <source>
        <strain evidence="2 3">HHB13444</strain>
    </source>
</reference>
<evidence type="ECO:0000313" key="3">
    <source>
        <dbReference type="Proteomes" id="UP000308197"/>
    </source>
</evidence>
<dbReference type="AlphaFoldDB" id="A0A5C3PMT6"/>
<evidence type="ECO:0000313" key="2">
    <source>
        <dbReference type="EMBL" id="TFK90836.1"/>
    </source>
</evidence>